<keyword evidence="2" id="KW-1185">Reference proteome</keyword>
<accession>A0A1I3Z1V5</accession>
<sequence length="69" mass="7561">MTLACYKSSAKLERKTKAVKRVLVRETNAPTKAKGRFAALAKEKGLKSLKFDGEERSGSSASAKMWLEA</sequence>
<gene>
    <name evidence="1" type="ORF">SAMN04488518_104346</name>
</gene>
<comment type="caution">
    <text evidence="1">The sequence shown here is derived from an EMBL/GenBank/DDBJ whole genome shotgun (WGS) entry which is preliminary data.</text>
</comment>
<organism evidence="1 2">
    <name type="scientific">Pseudovibrio ascidiaceicola</name>
    <dbReference type="NCBI Taxonomy" id="285279"/>
    <lineage>
        <taxon>Bacteria</taxon>
        <taxon>Pseudomonadati</taxon>
        <taxon>Pseudomonadota</taxon>
        <taxon>Alphaproteobacteria</taxon>
        <taxon>Hyphomicrobiales</taxon>
        <taxon>Stappiaceae</taxon>
        <taxon>Pseudovibrio</taxon>
    </lineage>
</organism>
<dbReference type="Proteomes" id="UP000199598">
    <property type="component" value="Unassembled WGS sequence"/>
</dbReference>
<evidence type="ECO:0000313" key="1">
    <source>
        <dbReference type="EMBL" id="SFK37609.1"/>
    </source>
</evidence>
<reference evidence="1 2" key="1">
    <citation type="submission" date="2016-10" db="EMBL/GenBank/DDBJ databases">
        <authorList>
            <person name="Varghese N."/>
            <person name="Submissions S."/>
        </authorList>
    </citation>
    <scope>NUCLEOTIDE SEQUENCE [LARGE SCALE GENOMIC DNA]</scope>
    <source>
        <strain evidence="1 2">DSM 16392</strain>
    </source>
</reference>
<proteinExistence type="predicted"/>
<evidence type="ECO:0000313" key="2">
    <source>
        <dbReference type="Proteomes" id="UP000199598"/>
    </source>
</evidence>
<dbReference type="RefSeq" id="WP_093519019.1">
    <property type="nucleotide sequence ID" value="NZ_FOSK01000004.1"/>
</dbReference>
<dbReference type="EMBL" id="FOSK01000004">
    <property type="protein sequence ID" value="SFK37609.1"/>
    <property type="molecule type" value="Genomic_DNA"/>
</dbReference>
<protein>
    <submittedName>
        <fullName evidence="1">Uncharacterized protein</fullName>
    </submittedName>
</protein>
<name>A0A1I3Z1V5_9HYPH</name>